<dbReference type="AlphaFoldDB" id="A0A5N7J0Q6"/>
<comment type="caution">
    <text evidence="1">The sequence shown here is derived from an EMBL/GenBank/DDBJ whole genome shotgun (WGS) entry which is preliminary data.</text>
</comment>
<sequence>MALLAPFLIHGAAFSKTFDVGSLLCRIRSYISTCNKNGRDIMDSLKNAIKGDPFIPESI</sequence>
<reference evidence="1 2" key="1">
    <citation type="journal article" date="2019" name="Lett. Appl. Microbiol.">
        <title>A case of 'blown pack' spoilage of vacuum-packaged pork likely associated with Clostridium estertheticum in Canada.</title>
        <authorList>
            <person name="Zhang P."/>
            <person name="Ward P."/>
            <person name="McMullen L.M."/>
            <person name="Yang X."/>
        </authorList>
    </citation>
    <scope>NUCLEOTIDE SEQUENCE [LARGE SCALE GENOMIC DNA]</scope>
    <source>
        <strain evidence="1 2">MA19</strain>
    </source>
</reference>
<dbReference type="RefSeq" id="WP_162523145.1">
    <property type="nucleotide sequence ID" value="NZ_SPSE01000026.1"/>
</dbReference>
<dbReference type="EMBL" id="SPSF01000025">
    <property type="protein sequence ID" value="MPQ62326.1"/>
    <property type="molecule type" value="Genomic_DNA"/>
</dbReference>
<name>A0A5N7J0Q6_9CLOT</name>
<evidence type="ECO:0000313" key="2">
    <source>
        <dbReference type="Proteomes" id="UP000342249"/>
    </source>
</evidence>
<dbReference type="Proteomes" id="UP000342249">
    <property type="component" value="Unassembled WGS sequence"/>
</dbReference>
<protein>
    <submittedName>
        <fullName evidence="1">Uncharacterized protein</fullName>
    </submittedName>
</protein>
<organism evidence="1 2">
    <name type="scientific">Clostridium estertheticum</name>
    <dbReference type="NCBI Taxonomy" id="238834"/>
    <lineage>
        <taxon>Bacteria</taxon>
        <taxon>Bacillati</taxon>
        <taxon>Bacillota</taxon>
        <taxon>Clostridia</taxon>
        <taxon>Eubacteriales</taxon>
        <taxon>Clostridiaceae</taxon>
        <taxon>Clostridium</taxon>
    </lineage>
</organism>
<gene>
    <name evidence="1" type="ORF">E4V82_09405</name>
</gene>
<accession>A0A5N7J0Q6</accession>
<evidence type="ECO:0000313" key="1">
    <source>
        <dbReference type="EMBL" id="MPQ62326.1"/>
    </source>
</evidence>
<proteinExistence type="predicted"/>